<evidence type="ECO:0000313" key="2">
    <source>
        <dbReference type="Proteomes" id="UP001459277"/>
    </source>
</evidence>
<evidence type="ECO:0000313" key="1">
    <source>
        <dbReference type="EMBL" id="KAK9995145.1"/>
    </source>
</evidence>
<proteinExistence type="predicted"/>
<keyword evidence="2" id="KW-1185">Reference proteome</keyword>
<sequence>MLAFLFSSKCSYGYFCSSFTNKYCLMLLCSVRKMFIDFFTCCSETMFNCKLFEKMPWEPLVVQGFLECRSKYLVYSKSAEDQHKIASIVSAEFCGNSKQVDWKIFLYVEYLLSCGKKQLDQLKIPDTIGLSLLNVFVSEYINPKP</sequence>
<gene>
    <name evidence="1" type="ORF">SO802_024848</name>
</gene>
<accession>A0AAW2CFK5</accession>
<comment type="caution">
    <text evidence="1">The sequence shown here is derived from an EMBL/GenBank/DDBJ whole genome shotgun (WGS) entry which is preliminary data.</text>
</comment>
<reference evidence="1 2" key="1">
    <citation type="submission" date="2024-01" db="EMBL/GenBank/DDBJ databases">
        <title>A telomere-to-telomere, gap-free genome of sweet tea (Lithocarpus litseifolius).</title>
        <authorList>
            <person name="Zhou J."/>
        </authorList>
    </citation>
    <scope>NUCLEOTIDE SEQUENCE [LARGE SCALE GENOMIC DNA]</scope>
    <source>
        <strain evidence="1">Zhou-2022a</strain>
        <tissue evidence="1">Leaf</tissue>
    </source>
</reference>
<dbReference type="AlphaFoldDB" id="A0AAW2CFK5"/>
<protein>
    <submittedName>
        <fullName evidence="1">Uncharacterized protein</fullName>
    </submittedName>
</protein>
<name>A0AAW2CFK5_9ROSI</name>
<organism evidence="1 2">
    <name type="scientific">Lithocarpus litseifolius</name>
    <dbReference type="NCBI Taxonomy" id="425828"/>
    <lineage>
        <taxon>Eukaryota</taxon>
        <taxon>Viridiplantae</taxon>
        <taxon>Streptophyta</taxon>
        <taxon>Embryophyta</taxon>
        <taxon>Tracheophyta</taxon>
        <taxon>Spermatophyta</taxon>
        <taxon>Magnoliopsida</taxon>
        <taxon>eudicotyledons</taxon>
        <taxon>Gunneridae</taxon>
        <taxon>Pentapetalae</taxon>
        <taxon>rosids</taxon>
        <taxon>fabids</taxon>
        <taxon>Fagales</taxon>
        <taxon>Fagaceae</taxon>
        <taxon>Lithocarpus</taxon>
    </lineage>
</organism>
<dbReference type="Proteomes" id="UP001459277">
    <property type="component" value="Unassembled WGS sequence"/>
</dbReference>
<dbReference type="EMBL" id="JAZDWU010000008">
    <property type="protein sequence ID" value="KAK9995145.1"/>
    <property type="molecule type" value="Genomic_DNA"/>
</dbReference>